<keyword evidence="1" id="KW-0732">Signal</keyword>
<gene>
    <name evidence="2" type="ORF">MSPICULIGERA_LOCUS23075</name>
</gene>
<dbReference type="SUPFAM" id="SSF47862">
    <property type="entry name" value="Saposin"/>
    <property type="match status" value="1"/>
</dbReference>
<evidence type="ECO:0008006" key="4">
    <source>
        <dbReference type="Google" id="ProtNLM"/>
    </source>
</evidence>
<dbReference type="Proteomes" id="UP001177023">
    <property type="component" value="Unassembled WGS sequence"/>
</dbReference>
<keyword evidence="3" id="KW-1185">Reference proteome</keyword>
<comment type="caution">
    <text evidence="2">The sequence shown here is derived from an EMBL/GenBank/DDBJ whole genome shotgun (WGS) entry which is preliminary data.</text>
</comment>
<sequence length="100" mass="10996">MRLLLVTLTILLATVCNAYRVPYAQQAALCIQCKAVVYTLTLPEIEHHQVPTVLEGVCSFTEIEKQPCIKTLGGILHDLGTWKAEKTSPVNACRSAKLCL</sequence>
<evidence type="ECO:0000313" key="2">
    <source>
        <dbReference type="EMBL" id="CAJ0585043.1"/>
    </source>
</evidence>
<dbReference type="InterPro" id="IPR011001">
    <property type="entry name" value="Saposin-like"/>
</dbReference>
<feature type="non-terminal residue" evidence="2">
    <location>
        <position position="100"/>
    </location>
</feature>
<dbReference type="EMBL" id="CATQJA010002702">
    <property type="protein sequence ID" value="CAJ0585043.1"/>
    <property type="molecule type" value="Genomic_DNA"/>
</dbReference>
<organism evidence="2 3">
    <name type="scientific">Mesorhabditis spiculigera</name>
    <dbReference type="NCBI Taxonomy" id="96644"/>
    <lineage>
        <taxon>Eukaryota</taxon>
        <taxon>Metazoa</taxon>
        <taxon>Ecdysozoa</taxon>
        <taxon>Nematoda</taxon>
        <taxon>Chromadorea</taxon>
        <taxon>Rhabditida</taxon>
        <taxon>Rhabditina</taxon>
        <taxon>Rhabditomorpha</taxon>
        <taxon>Rhabditoidea</taxon>
        <taxon>Rhabditidae</taxon>
        <taxon>Mesorhabditinae</taxon>
        <taxon>Mesorhabditis</taxon>
    </lineage>
</organism>
<feature type="signal peptide" evidence="1">
    <location>
        <begin position="1"/>
        <end position="18"/>
    </location>
</feature>
<feature type="chain" id="PRO_5041417277" description="Saposin B-type domain-containing protein" evidence="1">
    <location>
        <begin position="19"/>
        <end position="100"/>
    </location>
</feature>
<dbReference type="AlphaFoldDB" id="A0AA36DF30"/>
<accession>A0AA36DF30</accession>
<proteinExistence type="predicted"/>
<evidence type="ECO:0000313" key="3">
    <source>
        <dbReference type="Proteomes" id="UP001177023"/>
    </source>
</evidence>
<evidence type="ECO:0000256" key="1">
    <source>
        <dbReference type="SAM" id="SignalP"/>
    </source>
</evidence>
<name>A0AA36DF30_9BILA</name>
<reference evidence="2" key="1">
    <citation type="submission" date="2023-06" db="EMBL/GenBank/DDBJ databases">
        <authorList>
            <person name="Delattre M."/>
        </authorList>
    </citation>
    <scope>NUCLEOTIDE SEQUENCE</scope>
    <source>
        <strain evidence="2">AF72</strain>
    </source>
</reference>
<protein>
    <recommendedName>
        <fullName evidence="4">Saposin B-type domain-containing protein</fullName>
    </recommendedName>
</protein>